<name>A0ABM7HLJ6_MYCME</name>
<dbReference type="SUPFAM" id="SSF51004">
    <property type="entry name" value="C-terminal (heme d1) domain of cytochrome cd1-nitrite reductase"/>
    <property type="match status" value="1"/>
</dbReference>
<dbReference type="InterPro" id="IPR011048">
    <property type="entry name" value="Haem_d1_sf"/>
</dbReference>
<sequence>MRHPVHMTWNLEPVNAMPAEVPMTSPMPLAKNFLRALSSVVRRDAAPVDAAAGSVTFDGALDDFDVAGLVAVGRGPIGDIVVDADRDTVVVTNTGADCITVINPETLGVVGSVRLGGEPFAVAVANDRAYVSTAAAGHDAIVEVDTITGTVLAEYPLALSVTALTVSPDGKRVFAGRSGQDRIDIAVIDTTAERVGTIDIATGAGVNLDALRVDATGKRVYAATADARGSRLIAVNAETAQIEATVWIGAPIRDLALGGDGIAYVLTSDRERRGVVHIVDLAAGTVIGAVEVGGAPTQLVLSPDATRAYIVDYDRVSVLCTLTNEILGSVDVNAQPAAVAVRRDGGRIYIADYTGHVNVFETAAAALPGLYSQFVAPELAQAPMPMLEPVGV</sequence>
<accession>A0ABM7HLJ6</accession>
<evidence type="ECO:0000313" key="1">
    <source>
        <dbReference type="EMBL" id="BBX31371.1"/>
    </source>
</evidence>
<dbReference type="PANTHER" id="PTHR47197">
    <property type="entry name" value="PROTEIN NIRF"/>
    <property type="match status" value="1"/>
</dbReference>
<keyword evidence="2" id="KW-1185">Reference proteome</keyword>
<evidence type="ECO:0000313" key="2">
    <source>
        <dbReference type="Proteomes" id="UP000465622"/>
    </source>
</evidence>
<dbReference type="InterPro" id="IPR051200">
    <property type="entry name" value="Host-pathogen_enzymatic-act"/>
</dbReference>
<reference evidence="1 2" key="1">
    <citation type="journal article" date="2019" name="Emerg. Microbes Infect.">
        <title>Comprehensive subspecies identification of 175 nontuberculous mycobacteria species based on 7547 genomic profiles.</title>
        <authorList>
            <person name="Matsumoto Y."/>
            <person name="Kinjo T."/>
            <person name="Motooka D."/>
            <person name="Nabeya D."/>
            <person name="Jung N."/>
            <person name="Uechi K."/>
            <person name="Horii T."/>
            <person name="Iida T."/>
            <person name="Fujita J."/>
            <person name="Nakamura S."/>
        </authorList>
    </citation>
    <scope>NUCLEOTIDE SEQUENCE [LARGE SCALE GENOMIC DNA]</scope>
    <source>
        <strain evidence="1 2">JCM 12375</strain>
    </source>
</reference>
<evidence type="ECO:0008006" key="3">
    <source>
        <dbReference type="Google" id="ProtNLM"/>
    </source>
</evidence>
<dbReference type="Gene3D" id="2.130.10.10">
    <property type="entry name" value="YVTN repeat-like/Quinoprotein amine dehydrogenase"/>
    <property type="match status" value="2"/>
</dbReference>
<dbReference type="EMBL" id="AP022567">
    <property type="protein sequence ID" value="BBX31371.1"/>
    <property type="molecule type" value="Genomic_DNA"/>
</dbReference>
<gene>
    <name evidence="1" type="ORF">MMAGJ_06530</name>
</gene>
<proteinExistence type="predicted"/>
<dbReference type="PANTHER" id="PTHR47197:SF3">
    <property type="entry name" value="DIHYDRO-HEME D1 DEHYDROGENASE"/>
    <property type="match status" value="1"/>
</dbReference>
<dbReference type="InterPro" id="IPR015943">
    <property type="entry name" value="WD40/YVTN_repeat-like_dom_sf"/>
</dbReference>
<dbReference type="Proteomes" id="UP000465622">
    <property type="component" value="Chromosome"/>
</dbReference>
<organism evidence="1 2">
    <name type="scientific">Mycolicibacterium mageritense</name>
    <name type="common">Mycobacterium mageritense</name>
    <dbReference type="NCBI Taxonomy" id="53462"/>
    <lineage>
        <taxon>Bacteria</taxon>
        <taxon>Bacillati</taxon>
        <taxon>Actinomycetota</taxon>
        <taxon>Actinomycetes</taxon>
        <taxon>Mycobacteriales</taxon>
        <taxon>Mycobacteriaceae</taxon>
        <taxon>Mycolicibacterium</taxon>
    </lineage>
</organism>
<protein>
    <recommendedName>
        <fullName evidence="3">YncE family protein</fullName>
    </recommendedName>
</protein>